<comment type="caution">
    <text evidence="1">The sequence shown here is derived from an EMBL/GenBank/DDBJ whole genome shotgun (WGS) entry which is preliminary data.</text>
</comment>
<organism evidence="1 2">
    <name type="scientific">Flemingia macrophylla</name>
    <dbReference type="NCBI Taxonomy" id="520843"/>
    <lineage>
        <taxon>Eukaryota</taxon>
        <taxon>Viridiplantae</taxon>
        <taxon>Streptophyta</taxon>
        <taxon>Embryophyta</taxon>
        <taxon>Tracheophyta</taxon>
        <taxon>Spermatophyta</taxon>
        <taxon>Magnoliopsida</taxon>
        <taxon>eudicotyledons</taxon>
        <taxon>Gunneridae</taxon>
        <taxon>Pentapetalae</taxon>
        <taxon>rosids</taxon>
        <taxon>fabids</taxon>
        <taxon>Fabales</taxon>
        <taxon>Fabaceae</taxon>
        <taxon>Papilionoideae</taxon>
        <taxon>50 kb inversion clade</taxon>
        <taxon>NPAAA clade</taxon>
        <taxon>indigoferoid/millettioid clade</taxon>
        <taxon>Phaseoleae</taxon>
        <taxon>Flemingia</taxon>
    </lineage>
</organism>
<name>A0ABD1NCM9_9FABA</name>
<keyword evidence="2" id="KW-1185">Reference proteome</keyword>
<evidence type="ECO:0000313" key="1">
    <source>
        <dbReference type="EMBL" id="KAL2344885.1"/>
    </source>
</evidence>
<accession>A0ABD1NCM9</accession>
<sequence length="151" mass="17098">MYQIILRDFPGCLETCIEYLKRLQHLNEKNSHGRTPKLDLSILVLSNDASRPSRHLWCKSNTKSAMFSKISLKTIFSYSATLTRVKVGKEEGSQDIMRGSTMLLKVLKTLVIIRGGGGCEDPITTLKVHCIITDVNSNELAWLRVKDLYLE</sequence>
<dbReference type="Proteomes" id="UP001603857">
    <property type="component" value="Unassembled WGS sequence"/>
</dbReference>
<gene>
    <name evidence="1" type="ORF">Fmac_006170</name>
</gene>
<reference evidence="1 2" key="1">
    <citation type="submission" date="2024-08" db="EMBL/GenBank/DDBJ databases">
        <title>Insights into the chromosomal genome structure of Flemingia macrophylla.</title>
        <authorList>
            <person name="Ding Y."/>
            <person name="Zhao Y."/>
            <person name="Bi W."/>
            <person name="Wu M."/>
            <person name="Zhao G."/>
            <person name="Gong Y."/>
            <person name="Li W."/>
            <person name="Zhang P."/>
        </authorList>
    </citation>
    <scope>NUCLEOTIDE SEQUENCE [LARGE SCALE GENOMIC DNA]</scope>
    <source>
        <strain evidence="1">DYQJB</strain>
        <tissue evidence="1">Leaf</tissue>
    </source>
</reference>
<proteinExistence type="predicted"/>
<dbReference type="AlphaFoldDB" id="A0ABD1NCM9"/>
<protein>
    <submittedName>
        <fullName evidence="1">Uncharacterized protein</fullName>
    </submittedName>
</protein>
<dbReference type="EMBL" id="JBGMDY010000002">
    <property type="protein sequence ID" value="KAL2344885.1"/>
    <property type="molecule type" value="Genomic_DNA"/>
</dbReference>
<evidence type="ECO:0000313" key="2">
    <source>
        <dbReference type="Proteomes" id="UP001603857"/>
    </source>
</evidence>